<dbReference type="PANTHER" id="PTHR23037">
    <property type="entry name" value="CYTOKINE RECEPTOR"/>
    <property type="match status" value="1"/>
</dbReference>
<dbReference type="PROSITE" id="PS50853">
    <property type="entry name" value="FN3"/>
    <property type="match status" value="2"/>
</dbReference>
<evidence type="ECO:0000256" key="7">
    <source>
        <dbReference type="ARBA" id="ARBA00023170"/>
    </source>
</evidence>
<dbReference type="Proteomes" id="UP001369086">
    <property type="component" value="Unassembled WGS sequence"/>
</dbReference>
<comment type="subcellular location">
    <subcellularLocation>
        <location evidence="1">Membrane</location>
        <topology evidence="1">Single-pass type I membrane protein</topology>
    </subcellularLocation>
</comment>
<dbReference type="InterPro" id="IPR048651">
    <property type="entry name" value="CRLF2-like_D1"/>
</dbReference>
<dbReference type="InterPro" id="IPR048648">
    <property type="entry name" value="CRLF2-like_D2"/>
</dbReference>
<keyword evidence="8" id="KW-0325">Glycoprotein</keyword>
<evidence type="ECO:0000256" key="5">
    <source>
        <dbReference type="ARBA" id="ARBA00022989"/>
    </source>
</evidence>
<evidence type="ECO:0000256" key="3">
    <source>
        <dbReference type="ARBA" id="ARBA00022692"/>
    </source>
</evidence>
<keyword evidence="6" id="KW-0472">Membrane</keyword>
<protein>
    <recommendedName>
        <fullName evidence="9">Fibronectin type-III domain-containing protein</fullName>
    </recommendedName>
</protein>
<dbReference type="InterPro" id="IPR003961">
    <property type="entry name" value="FN3_dom"/>
</dbReference>
<comment type="similarity">
    <text evidence="2">Belongs to the type I cytokine receptor family. Type 5 subfamily.</text>
</comment>
<dbReference type="Gene3D" id="2.60.40.10">
    <property type="entry name" value="Immunoglobulins"/>
    <property type="match status" value="4"/>
</dbReference>
<dbReference type="Pfam" id="PF21605">
    <property type="entry name" value="CRLF2-like_D2"/>
    <property type="match status" value="2"/>
</dbReference>
<dbReference type="EMBL" id="JAHFZB010000027">
    <property type="protein sequence ID" value="KAK6473745.1"/>
    <property type="molecule type" value="Genomic_DNA"/>
</dbReference>
<evidence type="ECO:0000256" key="2">
    <source>
        <dbReference type="ARBA" id="ARBA00008159"/>
    </source>
</evidence>
<evidence type="ECO:0000259" key="9">
    <source>
        <dbReference type="PROSITE" id="PS50853"/>
    </source>
</evidence>
<evidence type="ECO:0000313" key="11">
    <source>
        <dbReference type="Proteomes" id="UP001369086"/>
    </source>
</evidence>
<dbReference type="InterPro" id="IPR036116">
    <property type="entry name" value="FN3_sf"/>
</dbReference>
<evidence type="ECO:0000313" key="10">
    <source>
        <dbReference type="EMBL" id="KAK6473745.1"/>
    </source>
</evidence>
<keyword evidence="5" id="KW-1133">Transmembrane helix</keyword>
<keyword evidence="3" id="KW-0812">Transmembrane</keyword>
<accession>A0ABR0YMG0</accession>
<organism evidence="10 11">
    <name type="scientific">Huso huso</name>
    <name type="common">Beluga</name>
    <name type="synonym">Acipenser huso</name>
    <dbReference type="NCBI Taxonomy" id="61971"/>
    <lineage>
        <taxon>Eukaryota</taxon>
        <taxon>Metazoa</taxon>
        <taxon>Chordata</taxon>
        <taxon>Craniata</taxon>
        <taxon>Vertebrata</taxon>
        <taxon>Euteleostomi</taxon>
        <taxon>Actinopterygii</taxon>
        <taxon>Chondrostei</taxon>
        <taxon>Acipenseriformes</taxon>
        <taxon>Acipenseridae</taxon>
        <taxon>Huso</taxon>
    </lineage>
</organism>
<feature type="domain" description="Fibronectin type-III" evidence="9">
    <location>
        <begin position="348"/>
        <end position="448"/>
    </location>
</feature>
<reference evidence="10 11" key="1">
    <citation type="submission" date="2021-05" db="EMBL/GenBank/DDBJ databases">
        <authorList>
            <person name="Zahm M."/>
            <person name="Klopp C."/>
            <person name="Cabau C."/>
            <person name="Kuhl H."/>
            <person name="Suciu R."/>
            <person name="Ciorpac M."/>
            <person name="Holostenco D."/>
            <person name="Gessner J."/>
            <person name="Wuertz S."/>
            <person name="Hohne C."/>
            <person name="Stock M."/>
            <person name="Gislard M."/>
            <person name="Lluch J."/>
            <person name="Milhes M."/>
            <person name="Lampietro C."/>
            <person name="Lopez Roques C."/>
            <person name="Donnadieu C."/>
            <person name="Du K."/>
            <person name="Schartl M."/>
            <person name="Guiguen Y."/>
        </authorList>
    </citation>
    <scope>NUCLEOTIDE SEQUENCE [LARGE SCALE GENOMIC DNA]</scope>
    <source>
        <strain evidence="10">Hh-F2</strain>
        <tissue evidence="10">Blood</tissue>
    </source>
</reference>
<dbReference type="SUPFAM" id="SSF49265">
    <property type="entry name" value="Fibronectin type III"/>
    <property type="match status" value="4"/>
</dbReference>
<dbReference type="Pfam" id="PF21604">
    <property type="entry name" value="CRLF2_D1"/>
    <property type="match status" value="2"/>
</dbReference>
<gene>
    <name evidence="10" type="ORF">HHUSO_G27241</name>
</gene>
<dbReference type="PANTHER" id="PTHR23037:SF47">
    <property type="entry name" value="INTERLEUKIN 2 RECEPTOR SUBUNIT GAMMA"/>
    <property type="match status" value="1"/>
</dbReference>
<evidence type="ECO:0000256" key="4">
    <source>
        <dbReference type="ARBA" id="ARBA00022729"/>
    </source>
</evidence>
<name>A0ABR0YMG0_HUSHU</name>
<feature type="domain" description="Fibronectin type-III" evidence="9">
    <location>
        <begin position="155"/>
        <end position="255"/>
    </location>
</feature>
<keyword evidence="4" id="KW-0732">Signal</keyword>
<evidence type="ECO:0000256" key="6">
    <source>
        <dbReference type="ARBA" id="ARBA00023136"/>
    </source>
</evidence>
<dbReference type="InterPro" id="IPR013783">
    <property type="entry name" value="Ig-like_fold"/>
</dbReference>
<sequence>MHTVIAYWRLCGSPSDCLGESCFLIRGTQNMGEQRARDCSLVTYMYSYPPITAPGGDIILKGVRCLIHDEDYTECTWKETGRPDRNYTFQSRYRTGAEYAECPSYTQVEGYNVGCRLEYNSHMRFATFQVQLSSANNTAIWNKDINLKPLVKLYSPVNLTVVISSSNGLYLYWDTSMSKSQCLESIVRYRSSADSAWQNSPAFTSLRYFNLPFADAEELYEFQVKIRMNEFCGTSDYWSDWSQPAYWGSNATSKGVRCLIHDEDYTECTWKETGRPDRNYTFQSRYRTGAEYAECPSYTQVEGYNVGCRLEYNSHMRFATFQVQLSSANNTAIWNKDIYLKPLVKLYSPVNLTVVISSSNGLYLYWDTSMSKSQCLESIVRYRSSADSAWQNSPTFTSLRYFNLPFADAEELYEFQVKVRINEFCGTSDYWSDWSQPAYWGSNATSKGTSEPQSLSPISTQFIRVVMTVFHSGQQVDPRWDPVDSKLQFCFRLVGSCCLKTL</sequence>
<comment type="caution">
    <text evidence="10">The sequence shown here is derived from an EMBL/GenBank/DDBJ whole genome shotgun (WGS) entry which is preliminary data.</text>
</comment>
<keyword evidence="7" id="KW-0675">Receptor</keyword>
<keyword evidence="11" id="KW-1185">Reference proteome</keyword>
<evidence type="ECO:0000256" key="1">
    <source>
        <dbReference type="ARBA" id="ARBA00004479"/>
    </source>
</evidence>
<proteinExistence type="inferred from homology"/>
<evidence type="ECO:0000256" key="8">
    <source>
        <dbReference type="ARBA" id="ARBA00023180"/>
    </source>
</evidence>